<proteinExistence type="predicted"/>
<comment type="caution">
    <text evidence="1">The sequence shown here is derived from an EMBL/GenBank/DDBJ whole genome shotgun (WGS) entry which is preliminary data.</text>
</comment>
<accession>A0A834PFI3</accession>
<reference evidence="1" key="1">
    <citation type="journal article" date="2020" name="G3 (Bethesda)">
        <title>High-Quality Assemblies for Three Invasive Social Wasps from the &lt;i&gt;Vespula&lt;/i&gt; Genus.</title>
        <authorList>
            <person name="Harrop T.W.R."/>
            <person name="Guhlin J."/>
            <person name="McLaughlin G.M."/>
            <person name="Permina E."/>
            <person name="Stockwell P."/>
            <person name="Gilligan J."/>
            <person name="Le Lec M.F."/>
            <person name="Gruber M.A.M."/>
            <person name="Quinn O."/>
            <person name="Lovegrove M."/>
            <person name="Duncan E.J."/>
            <person name="Remnant E.J."/>
            <person name="Van Eeckhoven J."/>
            <person name="Graham B."/>
            <person name="Knapp R.A."/>
            <person name="Langford K.W."/>
            <person name="Kronenberg Z."/>
            <person name="Press M.O."/>
            <person name="Eacker S.M."/>
            <person name="Wilson-Rankin E.E."/>
            <person name="Purcell J."/>
            <person name="Lester P.J."/>
            <person name="Dearden P.K."/>
        </authorList>
    </citation>
    <scope>NUCLEOTIDE SEQUENCE</scope>
    <source>
        <strain evidence="1">Volc-1</strain>
    </source>
</reference>
<evidence type="ECO:0000313" key="2">
    <source>
        <dbReference type="Proteomes" id="UP000600918"/>
    </source>
</evidence>
<dbReference type="Proteomes" id="UP000600918">
    <property type="component" value="Unassembled WGS sequence"/>
</dbReference>
<gene>
    <name evidence="1" type="ORF">H0235_000612</name>
</gene>
<organism evidence="1 2">
    <name type="scientific">Vespula pensylvanica</name>
    <name type="common">Western yellow jacket</name>
    <name type="synonym">Wasp</name>
    <dbReference type="NCBI Taxonomy" id="30213"/>
    <lineage>
        <taxon>Eukaryota</taxon>
        <taxon>Metazoa</taxon>
        <taxon>Ecdysozoa</taxon>
        <taxon>Arthropoda</taxon>
        <taxon>Hexapoda</taxon>
        <taxon>Insecta</taxon>
        <taxon>Pterygota</taxon>
        <taxon>Neoptera</taxon>
        <taxon>Endopterygota</taxon>
        <taxon>Hymenoptera</taxon>
        <taxon>Apocrita</taxon>
        <taxon>Aculeata</taxon>
        <taxon>Vespoidea</taxon>
        <taxon>Vespidae</taxon>
        <taxon>Vespinae</taxon>
        <taxon>Vespula</taxon>
    </lineage>
</organism>
<protein>
    <submittedName>
        <fullName evidence="1">Uncharacterized protein</fullName>
    </submittedName>
</protein>
<dbReference type="AlphaFoldDB" id="A0A834PFI3"/>
<sequence>MRKEGIGVGRLMIFSEIKSHLNLTKVFVLAENNLSESSANKHTAIPTLTGQTFYPMLHYESAKCIPTLCTTTEI</sequence>
<dbReference type="EMBL" id="JACSDY010000001">
    <property type="protein sequence ID" value="KAF7438221.1"/>
    <property type="molecule type" value="Genomic_DNA"/>
</dbReference>
<keyword evidence="2" id="KW-1185">Reference proteome</keyword>
<name>A0A834PFI3_VESPE</name>
<evidence type="ECO:0000313" key="1">
    <source>
        <dbReference type="EMBL" id="KAF7438221.1"/>
    </source>
</evidence>